<evidence type="ECO:0000259" key="1">
    <source>
        <dbReference type="Pfam" id="PF02579"/>
    </source>
</evidence>
<accession>A0A9D1K5W1</accession>
<dbReference type="SUPFAM" id="SSF53146">
    <property type="entry name" value="Nitrogenase accessory factor-like"/>
    <property type="match status" value="1"/>
</dbReference>
<dbReference type="Gene3D" id="1.10.10.10">
    <property type="entry name" value="Winged helix-like DNA-binding domain superfamily/Winged helix DNA-binding domain"/>
    <property type="match status" value="1"/>
</dbReference>
<dbReference type="InterPro" id="IPR013324">
    <property type="entry name" value="RNA_pol_sigma_r3/r4-like"/>
</dbReference>
<dbReference type="Proteomes" id="UP000824140">
    <property type="component" value="Unassembled WGS sequence"/>
</dbReference>
<dbReference type="InterPro" id="IPR036388">
    <property type="entry name" value="WH-like_DNA-bd_sf"/>
</dbReference>
<dbReference type="Gene3D" id="3.30.420.130">
    <property type="entry name" value="Dinitrogenase iron-molybdenum cofactor biosynthesis domain"/>
    <property type="match status" value="1"/>
</dbReference>
<sequence>MPGASEFVPLDGRKDASPIVLTVDEFEALRLIDGEDYSQEQCGEQMHIARATVQQIVDSARKKISFALVEGRPLKILGGEYRLCEGGAARCGCCRAGCGRCLRNRKEGFAMRIAVAANGNEVAGHFGHCENFWLYDVENQAIVKAENIPNPGHRPGFLPNFLGDHGANVVIAGGMGESAAGIFAHRNIETILGASGDARTAAEAYLRGELHSDASACHKHEHAHECHDEK</sequence>
<dbReference type="InterPro" id="IPR003731">
    <property type="entry name" value="Di-Nase_FeMo-co_biosynth"/>
</dbReference>
<dbReference type="Pfam" id="PF02579">
    <property type="entry name" value="Nitro_FeMo-Co"/>
    <property type="match status" value="1"/>
</dbReference>
<dbReference type="AlphaFoldDB" id="A0A9D1K5W1"/>
<dbReference type="EMBL" id="DVJN01000106">
    <property type="protein sequence ID" value="HIS92425.1"/>
    <property type="molecule type" value="Genomic_DNA"/>
</dbReference>
<reference evidence="2" key="1">
    <citation type="submission" date="2020-10" db="EMBL/GenBank/DDBJ databases">
        <authorList>
            <person name="Gilroy R."/>
        </authorList>
    </citation>
    <scope>NUCLEOTIDE SEQUENCE</scope>
    <source>
        <strain evidence="2">13766</strain>
    </source>
</reference>
<evidence type="ECO:0000313" key="2">
    <source>
        <dbReference type="EMBL" id="HIS92425.1"/>
    </source>
</evidence>
<protein>
    <submittedName>
        <fullName evidence="2">DUF134 domain-containing protein</fullName>
    </submittedName>
</protein>
<gene>
    <name evidence="2" type="ORF">IAA84_05340</name>
</gene>
<comment type="caution">
    <text evidence="2">The sequence shown here is derived from an EMBL/GenBank/DDBJ whole genome shotgun (WGS) entry which is preliminary data.</text>
</comment>
<name>A0A9D1K5W1_9FIRM</name>
<dbReference type="PANTHER" id="PTHR42983">
    <property type="entry name" value="DINITROGENASE IRON-MOLYBDENUM COFACTOR PROTEIN-RELATED"/>
    <property type="match status" value="1"/>
</dbReference>
<dbReference type="Pfam" id="PF02001">
    <property type="entry name" value="DUF134"/>
    <property type="match status" value="1"/>
</dbReference>
<reference evidence="2" key="2">
    <citation type="journal article" date="2021" name="PeerJ">
        <title>Extensive microbial diversity within the chicken gut microbiome revealed by metagenomics and culture.</title>
        <authorList>
            <person name="Gilroy R."/>
            <person name="Ravi A."/>
            <person name="Getino M."/>
            <person name="Pursley I."/>
            <person name="Horton D.L."/>
            <person name="Alikhan N.F."/>
            <person name="Baker D."/>
            <person name="Gharbi K."/>
            <person name="Hall N."/>
            <person name="Watson M."/>
            <person name="Adriaenssens E.M."/>
            <person name="Foster-Nyarko E."/>
            <person name="Jarju S."/>
            <person name="Secka A."/>
            <person name="Antonio M."/>
            <person name="Oren A."/>
            <person name="Chaudhuri R.R."/>
            <person name="La Ragione R."/>
            <person name="Hildebrand F."/>
            <person name="Pallen M.J."/>
        </authorList>
    </citation>
    <scope>NUCLEOTIDE SEQUENCE</scope>
    <source>
        <strain evidence="2">13766</strain>
    </source>
</reference>
<dbReference type="SUPFAM" id="SSF88659">
    <property type="entry name" value="Sigma3 and sigma4 domains of RNA polymerase sigma factors"/>
    <property type="match status" value="1"/>
</dbReference>
<evidence type="ECO:0000313" key="3">
    <source>
        <dbReference type="Proteomes" id="UP000824140"/>
    </source>
</evidence>
<dbReference type="PANTHER" id="PTHR42983:SF1">
    <property type="entry name" value="IRON-MOLYBDENUM PROTEIN"/>
    <property type="match status" value="1"/>
</dbReference>
<dbReference type="InterPro" id="IPR002852">
    <property type="entry name" value="UPF0251"/>
</dbReference>
<feature type="domain" description="Dinitrogenase iron-molybdenum cofactor biosynthesis" evidence="1">
    <location>
        <begin position="119"/>
        <end position="206"/>
    </location>
</feature>
<organism evidence="2 3">
    <name type="scientific">Candidatus Alectryocaccomicrobium excrementavium</name>
    <dbReference type="NCBI Taxonomy" id="2840668"/>
    <lineage>
        <taxon>Bacteria</taxon>
        <taxon>Bacillati</taxon>
        <taxon>Bacillota</taxon>
        <taxon>Clostridia</taxon>
        <taxon>Candidatus Alectryocaccomicrobium</taxon>
    </lineage>
</organism>
<proteinExistence type="predicted"/>
<dbReference type="InterPro" id="IPR036105">
    <property type="entry name" value="DiNase_FeMo-co_biosyn_sf"/>
</dbReference>
<dbReference type="CDD" id="cd00851">
    <property type="entry name" value="MTH1175"/>
    <property type="match status" value="1"/>
</dbReference>
<dbReference type="InterPro" id="IPR033913">
    <property type="entry name" value="MTH1175_dom"/>
</dbReference>